<evidence type="ECO:0000313" key="2">
    <source>
        <dbReference type="Proteomes" id="UP000579647"/>
    </source>
</evidence>
<protein>
    <recommendedName>
        <fullName evidence="3">DUF4177 domain-containing protein</fullName>
    </recommendedName>
</protein>
<reference evidence="1 2" key="1">
    <citation type="submission" date="2020-08" db="EMBL/GenBank/DDBJ databases">
        <title>Sequencing the genomes of 1000 actinobacteria strains.</title>
        <authorList>
            <person name="Klenk H.-P."/>
        </authorList>
    </citation>
    <scope>NUCLEOTIDE SEQUENCE [LARGE SCALE GENOMIC DNA]</scope>
    <source>
        <strain evidence="1 2">DSM 44598</strain>
    </source>
</reference>
<dbReference type="AlphaFoldDB" id="A0A840WZZ6"/>
<evidence type="ECO:0000313" key="1">
    <source>
        <dbReference type="EMBL" id="MBB5495788.1"/>
    </source>
</evidence>
<proteinExistence type="predicted"/>
<keyword evidence="2" id="KW-1185">Reference proteome</keyword>
<gene>
    <name evidence="1" type="ORF">HNR07_007007</name>
</gene>
<comment type="caution">
    <text evidence="1">The sequence shown here is derived from an EMBL/GenBank/DDBJ whole genome shotgun (WGS) entry which is preliminary data.</text>
</comment>
<accession>A0A840WZZ6</accession>
<dbReference type="RefSeq" id="WP_184373168.1">
    <property type="nucleotide sequence ID" value="NZ_JACHDO010000002.1"/>
</dbReference>
<name>A0A840WZZ6_9ACTN</name>
<dbReference type="EMBL" id="JACHDO010000002">
    <property type="protein sequence ID" value="MBB5495788.1"/>
    <property type="molecule type" value="Genomic_DNA"/>
</dbReference>
<organism evidence="1 2">
    <name type="scientific">Nocardiopsis metallicus</name>
    <dbReference type="NCBI Taxonomy" id="179819"/>
    <lineage>
        <taxon>Bacteria</taxon>
        <taxon>Bacillati</taxon>
        <taxon>Actinomycetota</taxon>
        <taxon>Actinomycetes</taxon>
        <taxon>Streptosporangiales</taxon>
        <taxon>Nocardiopsidaceae</taxon>
        <taxon>Nocardiopsis</taxon>
    </lineage>
</organism>
<sequence length="58" mass="6813">MQQKWEYLIEKREDGVQDGTLRTMGRQGWELVSEVVVSDPRAKNGHFIRSVFKRPLLP</sequence>
<dbReference type="Proteomes" id="UP000579647">
    <property type="component" value="Unassembled WGS sequence"/>
</dbReference>
<evidence type="ECO:0008006" key="3">
    <source>
        <dbReference type="Google" id="ProtNLM"/>
    </source>
</evidence>